<dbReference type="EMBL" id="VWOX01000011">
    <property type="protein sequence ID" value="KAA5540940.1"/>
    <property type="molecule type" value="Genomic_DNA"/>
</dbReference>
<sequence>MDGITEPVVLVLGHPIAGNPAQFAFERAFAALDLSWRVLSCDVSPERIEQAIDGADVLGFRGLLLDRNLTGRSDGAESRPDLYYRASRSGSGWQSEDVLATWLKQAISQHFQNLEREIGRLLWIGTPDESFPAGLASEQSVSPIAWASAESIEKANLIAITEPVDVSTWPTASEGTLVVDFANPPNNLDRIRALGYEALGRDESRIGILTESFRRWTGQTPSEDVLTEAIEEYLAV</sequence>
<dbReference type="InterPro" id="IPR046346">
    <property type="entry name" value="Aminoacid_DH-like_N_sf"/>
</dbReference>
<gene>
    <name evidence="1" type="ORF">FYK55_18685</name>
</gene>
<evidence type="ECO:0000313" key="1">
    <source>
        <dbReference type="EMBL" id="KAA5540940.1"/>
    </source>
</evidence>
<dbReference type="Gene3D" id="3.40.50.10860">
    <property type="entry name" value="Leucine Dehydrogenase, chain A, domain 1"/>
    <property type="match status" value="1"/>
</dbReference>
<dbReference type="SUPFAM" id="SSF53223">
    <property type="entry name" value="Aminoacid dehydrogenase-like, N-terminal domain"/>
    <property type="match status" value="1"/>
</dbReference>
<evidence type="ECO:0000313" key="2">
    <source>
        <dbReference type="Proteomes" id="UP000324479"/>
    </source>
</evidence>
<name>A0A5M6D2X4_9BACT</name>
<protein>
    <submittedName>
        <fullName evidence="1">Uncharacterized protein</fullName>
    </submittedName>
</protein>
<organism evidence="1 2">
    <name type="scientific">Roseiconus nitratireducens</name>
    <dbReference type="NCBI Taxonomy" id="2605748"/>
    <lineage>
        <taxon>Bacteria</taxon>
        <taxon>Pseudomonadati</taxon>
        <taxon>Planctomycetota</taxon>
        <taxon>Planctomycetia</taxon>
        <taxon>Pirellulales</taxon>
        <taxon>Pirellulaceae</taxon>
        <taxon>Roseiconus</taxon>
    </lineage>
</organism>
<keyword evidence="2" id="KW-1185">Reference proteome</keyword>
<accession>A0A5M6D2X4</accession>
<comment type="caution">
    <text evidence="1">The sequence shown here is derived from an EMBL/GenBank/DDBJ whole genome shotgun (WGS) entry which is preliminary data.</text>
</comment>
<proteinExistence type="predicted"/>
<dbReference type="RefSeq" id="WP_150077985.1">
    <property type="nucleotide sequence ID" value="NZ_VWOX01000011.1"/>
</dbReference>
<dbReference type="Proteomes" id="UP000324479">
    <property type="component" value="Unassembled WGS sequence"/>
</dbReference>
<dbReference type="AlphaFoldDB" id="A0A5M6D2X4"/>
<reference evidence="1 2" key="1">
    <citation type="submission" date="2019-08" db="EMBL/GenBank/DDBJ databases">
        <authorList>
            <person name="Dhanesh K."/>
            <person name="Kumar G."/>
            <person name="Sasikala C."/>
            <person name="Venkata Ramana C."/>
        </authorList>
    </citation>
    <scope>NUCLEOTIDE SEQUENCE [LARGE SCALE GENOMIC DNA]</scope>
    <source>
        <strain evidence="1 2">JC645</strain>
    </source>
</reference>
<dbReference type="GO" id="GO:0016491">
    <property type="term" value="F:oxidoreductase activity"/>
    <property type="evidence" value="ECO:0007669"/>
    <property type="project" value="UniProtKB-ARBA"/>
</dbReference>